<dbReference type="InterPro" id="IPR002889">
    <property type="entry name" value="WSC_carb-bd"/>
</dbReference>
<dbReference type="Proteomes" id="UP000230750">
    <property type="component" value="Unassembled WGS sequence"/>
</dbReference>
<dbReference type="Pfam" id="PF00002">
    <property type="entry name" value="7tm_2"/>
    <property type="match status" value="1"/>
</dbReference>
<dbReference type="OrthoDB" id="2019572at2759"/>
<keyword evidence="2 6" id="KW-0812">Transmembrane</keyword>
<reference evidence="9 10" key="1">
    <citation type="journal article" date="2017" name="PLoS Biol.">
        <title>The sea cucumber genome provides insights into morphological evolution and visceral regeneration.</title>
        <authorList>
            <person name="Zhang X."/>
            <person name="Sun L."/>
            <person name="Yuan J."/>
            <person name="Sun Y."/>
            <person name="Gao Y."/>
            <person name="Zhang L."/>
            <person name="Li S."/>
            <person name="Dai H."/>
            <person name="Hamel J.F."/>
            <person name="Liu C."/>
            <person name="Yu Y."/>
            <person name="Liu S."/>
            <person name="Lin W."/>
            <person name="Guo K."/>
            <person name="Jin S."/>
            <person name="Xu P."/>
            <person name="Storey K.B."/>
            <person name="Huan P."/>
            <person name="Zhang T."/>
            <person name="Zhou Y."/>
            <person name="Zhang J."/>
            <person name="Lin C."/>
            <person name="Li X."/>
            <person name="Xing L."/>
            <person name="Huo D."/>
            <person name="Sun M."/>
            <person name="Wang L."/>
            <person name="Mercier A."/>
            <person name="Li F."/>
            <person name="Yang H."/>
            <person name="Xiang J."/>
        </authorList>
    </citation>
    <scope>NUCLEOTIDE SEQUENCE [LARGE SCALE GENOMIC DNA]</scope>
    <source>
        <strain evidence="9">Shaxun</strain>
        <tissue evidence="9">Muscle</tissue>
    </source>
</reference>
<dbReference type="GO" id="GO:0016020">
    <property type="term" value="C:membrane"/>
    <property type="evidence" value="ECO:0007669"/>
    <property type="project" value="UniProtKB-SubCell"/>
</dbReference>
<organism evidence="9 10">
    <name type="scientific">Stichopus japonicus</name>
    <name type="common">Sea cucumber</name>
    <dbReference type="NCBI Taxonomy" id="307972"/>
    <lineage>
        <taxon>Eukaryota</taxon>
        <taxon>Metazoa</taxon>
        <taxon>Echinodermata</taxon>
        <taxon>Eleutherozoa</taxon>
        <taxon>Echinozoa</taxon>
        <taxon>Holothuroidea</taxon>
        <taxon>Aspidochirotacea</taxon>
        <taxon>Aspidochirotida</taxon>
        <taxon>Stichopodidae</taxon>
        <taxon>Apostichopus</taxon>
    </lineage>
</organism>
<gene>
    <name evidence="9" type="ORF">BSL78_15682</name>
</gene>
<comment type="caution">
    <text evidence="9">The sequence shown here is derived from an EMBL/GenBank/DDBJ whole genome shotgun (WGS) entry which is preliminary data.</text>
</comment>
<evidence type="ECO:0000256" key="5">
    <source>
        <dbReference type="SAM" id="MobiDB-lite"/>
    </source>
</evidence>
<proteinExistence type="predicted"/>
<dbReference type="InterPro" id="IPR053066">
    <property type="entry name" value="ADGR_G7"/>
</dbReference>
<dbReference type="PROSITE" id="PS51212">
    <property type="entry name" value="WSC"/>
    <property type="match status" value="1"/>
</dbReference>
<dbReference type="Gene3D" id="1.20.1070.10">
    <property type="entry name" value="Rhodopsin 7-helix transmembrane proteins"/>
    <property type="match status" value="2"/>
</dbReference>
<dbReference type="PRINTS" id="PR00249">
    <property type="entry name" value="GPCRSECRETIN"/>
</dbReference>
<evidence type="ECO:0000313" key="10">
    <source>
        <dbReference type="Proteomes" id="UP000230750"/>
    </source>
</evidence>
<feature type="domain" description="G-protein coupled receptors family 2 profile 2" evidence="7">
    <location>
        <begin position="569"/>
        <end position="684"/>
    </location>
</feature>
<evidence type="ECO:0000256" key="3">
    <source>
        <dbReference type="ARBA" id="ARBA00022989"/>
    </source>
</evidence>
<accession>A0A2G8KHJ1</accession>
<sequence length="812" mass="90828">MVLTLALTMPLQSVGREIGCFYSNTSNLWLRKKLFPGSLSISTCRDFCPSNSIWFGLEDGFKCYCANPSTISIYDTAQAAPLSDCDTPCDDAINCGGQNVAALYKGNTYQGCYENTNEVSIPFNQPKADLDVAKCLETCQNFQLFLLTQGDKCICTNQRPESVKRRVDSECIVNGIKCTGGEKCGGFERVSIWKFENSMVESTSPFHYSCFYVNEFETIENEVKTATDSLKQENVTDNEVFEAAKVIETATSNVKYVEEDTGRLEDIADFMETLAHLGEPSVNITRPIVNTVNNLMKLDEKIVQMSSAETGRVLDALEQQISNLQTKDGNYTQITDKIGIKALKVNPRHIKTSLSFGTVVAQSSKKSNNNSALGGTLMLDEQDELAAAKTVISIPAEYLQLYSNGSSNNNSNVPISFIIYDNPILFVPASEPLKSANDTNTSEFSSREIVGSQVIAVKIEGNQTTQSKNQMTSNVTAMFVTDPTSYKLVRSGLITTSSGLIDRKTLQRGERIESEDCVRWDNVEKEWSKAVVTTYKEQRRTRCSCNRLGSFAVLIRIGKKDPLPSHESLYWITLIGSVVSCICLMLSIVTFLSLKTLRMKKPIYIHLNLCISLLAFYVAFLFSTKAVPKSTECSVVSAIVHYFGLVLVLWMSIEAIYLYIMFVKRDKSNIQQFLVVSCCVGYVVCRPLLVSRVQKHSKRDEILARVRHGVMFWFVLGISWVFGFLAALDRKTFLFDYLFCIFFSSQGVVLFFLLTLSNPELKKIFRAFATRSPKSETRSTTNTSEGSSSLNKLGKRKRMKPTELLLLKKPKK</sequence>
<dbReference type="AlphaFoldDB" id="A0A2G8KHJ1"/>
<feature type="region of interest" description="Disordered" evidence="5">
    <location>
        <begin position="773"/>
        <end position="812"/>
    </location>
</feature>
<feature type="transmembrane region" description="Helical" evidence="6">
    <location>
        <begin position="604"/>
        <end position="623"/>
    </location>
</feature>
<keyword evidence="10" id="KW-1185">Reference proteome</keyword>
<feature type="transmembrane region" description="Helical" evidence="6">
    <location>
        <begin position="635"/>
        <end position="660"/>
    </location>
</feature>
<evidence type="ECO:0000256" key="1">
    <source>
        <dbReference type="ARBA" id="ARBA00004141"/>
    </source>
</evidence>
<keyword evidence="3 6" id="KW-1133">Transmembrane helix</keyword>
<feature type="transmembrane region" description="Helical" evidence="6">
    <location>
        <begin position="710"/>
        <end position="728"/>
    </location>
</feature>
<evidence type="ECO:0000256" key="4">
    <source>
        <dbReference type="ARBA" id="ARBA00023136"/>
    </source>
</evidence>
<dbReference type="EMBL" id="MRZV01000579">
    <property type="protein sequence ID" value="PIK47462.1"/>
    <property type="molecule type" value="Genomic_DNA"/>
</dbReference>
<evidence type="ECO:0000313" key="9">
    <source>
        <dbReference type="EMBL" id="PIK47462.1"/>
    </source>
</evidence>
<feature type="transmembrane region" description="Helical" evidence="6">
    <location>
        <begin position="569"/>
        <end position="592"/>
    </location>
</feature>
<name>A0A2G8KHJ1_STIJA</name>
<dbReference type="Pfam" id="PF01822">
    <property type="entry name" value="WSC"/>
    <property type="match status" value="2"/>
</dbReference>
<dbReference type="InterPro" id="IPR000832">
    <property type="entry name" value="GPCR_2_secretin-like"/>
</dbReference>
<keyword evidence="4 6" id="KW-0472">Membrane</keyword>
<feature type="transmembrane region" description="Helical" evidence="6">
    <location>
        <begin position="672"/>
        <end position="690"/>
    </location>
</feature>
<dbReference type="InterPro" id="IPR017981">
    <property type="entry name" value="GPCR_2-like_7TM"/>
</dbReference>
<dbReference type="SMART" id="SM00321">
    <property type="entry name" value="WSC"/>
    <property type="match status" value="1"/>
</dbReference>
<dbReference type="SMART" id="SM00303">
    <property type="entry name" value="GPS"/>
    <property type="match status" value="1"/>
</dbReference>
<evidence type="ECO:0000256" key="6">
    <source>
        <dbReference type="SAM" id="Phobius"/>
    </source>
</evidence>
<feature type="transmembrane region" description="Helical" evidence="6">
    <location>
        <begin position="735"/>
        <end position="756"/>
    </location>
</feature>
<dbReference type="PANTHER" id="PTHR47767">
    <property type="entry name" value="ADHESION G PROTEIN-COUPLED RECEPTOR G7"/>
    <property type="match status" value="1"/>
</dbReference>
<dbReference type="InterPro" id="IPR046338">
    <property type="entry name" value="GAIN_dom_sf"/>
</dbReference>
<dbReference type="GO" id="GO:0007166">
    <property type="term" value="P:cell surface receptor signaling pathway"/>
    <property type="evidence" value="ECO:0007669"/>
    <property type="project" value="InterPro"/>
</dbReference>
<dbReference type="PANTHER" id="PTHR47767:SF1">
    <property type="entry name" value="ADHESION G PROTEIN-COUPLED RECEPTOR G7"/>
    <property type="match status" value="1"/>
</dbReference>
<evidence type="ECO:0000259" key="8">
    <source>
        <dbReference type="PROSITE" id="PS51212"/>
    </source>
</evidence>
<evidence type="ECO:0000259" key="7">
    <source>
        <dbReference type="PROSITE" id="PS50261"/>
    </source>
</evidence>
<dbReference type="Gene3D" id="2.60.220.50">
    <property type="match status" value="1"/>
</dbReference>
<dbReference type="GO" id="GO:0004930">
    <property type="term" value="F:G protein-coupled receptor activity"/>
    <property type="evidence" value="ECO:0007669"/>
    <property type="project" value="InterPro"/>
</dbReference>
<dbReference type="PROSITE" id="PS50261">
    <property type="entry name" value="G_PROTEIN_RECEP_F2_4"/>
    <property type="match status" value="1"/>
</dbReference>
<dbReference type="InterPro" id="IPR000203">
    <property type="entry name" value="GPS"/>
</dbReference>
<dbReference type="Pfam" id="PF01825">
    <property type="entry name" value="GPS"/>
    <property type="match status" value="1"/>
</dbReference>
<evidence type="ECO:0000256" key="2">
    <source>
        <dbReference type="ARBA" id="ARBA00022692"/>
    </source>
</evidence>
<comment type="subcellular location">
    <subcellularLocation>
        <location evidence="1">Membrane</location>
        <topology evidence="1">Multi-pass membrane protein</topology>
    </subcellularLocation>
</comment>
<feature type="domain" description="WSC" evidence="8">
    <location>
        <begin position="14"/>
        <end position="107"/>
    </location>
</feature>
<evidence type="ECO:0008006" key="11">
    <source>
        <dbReference type="Google" id="ProtNLM"/>
    </source>
</evidence>
<feature type="compositionally biased region" description="Polar residues" evidence="5">
    <location>
        <begin position="778"/>
        <end position="791"/>
    </location>
</feature>
<protein>
    <recommendedName>
        <fullName evidence="11">G-protein coupled receptor</fullName>
    </recommendedName>
</protein>